<gene>
    <name evidence="3" type="ORF">FQN60_004218</name>
</gene>
<evidence type="ECO:0000313" key="4">
    <source>
        <dbReference type="Proteomes" id="UP000327493"/>
    </source>
</evidence>
<evidence type="ECO:0000313" key="3">
    <source>
        <dbReference type="EMBL" id="KAA8585524.1"/>
    </source>
</evidence>
<accession>A0A5J5CWL3</accession>
<keyword evidence="2" id="KW-0812">Transmembrane</keyword>
<evidence type="ECO:0000256" key="1">
    <source>
        <dbReference type="SAM" id="MobiDB-lite"/>
    </source>
</evidence>
<sequence>MPTKSRIRPRTSNTKAIRNGGTHPPINLFSSMVEHRRPVVAERLLLIQLLPVLLGDRDQDQAHHKNHKPNRHQGRSQDVGPFPAVARKVQAADDDAACQEAAPGGHEVDGKPEFFTLAARCLCGPEGLAAGQAEHSALCAARGRQLVPGLGEGALSQRDVLWAAVHGLRDNSELFRGVKERTSPGPDGIGGWVLRNCAVQLADIFCFISQMSLQLHMNSWQENSIRLCPAVPYDPLLAFPVFSFLAIVLSRMQSDQQQLVDGLRTSSSHHVQTVGSLTPHLSLPITQRKKEVPPHIPVLPLETRPRPAYSAVSSPRLCPLVFVSSLRLISSPLVLSPSLFRLIVSFVLSPLSVLSPLLILSLLVTFLLCSRPLRRLRLSSPPSSPPSSLALVPYFVSFSCLLLPSPPFAPSFPVPLSVPPFFPSLFLFLSLPWFPVLVPFVYGPCTCIPRAPRSPLPCP</sequence>
<keyword evidence="4" id="KW-1185">Reference proteome</keyword>
<organism evidence="3 4">
    <name type="scientific">Etheostoma spectabile</name>
    <name type="common">orangethroat darter</name>
    <dbReference type="NCBI Taxonomy" id="54343"/>
    <lineage>
        <taxon>Eukaryota</taxon>
        <taxon>Metazoa</taxon>
        <taxon>Chordata</taxon>
        <taxon>Craniata</taxon>
        <taxon>Vertebrata</taxon>
        <taxon>Euteleostomi</taxon>
        <taxon>Actinopterygii</taxon>
        <taxon>Neopterygii</taxon>
        <taxon>Teleostei</taxon>
        <taxon>Neoteleostei</taxon>
        <taxon>Acanthomorphata</taxon>
        <taxon>Eupercaria</taxon>
        <taxon>Perciformes</taxon>
        <taxon>Percoidei</taxon>
        <taxon>Percidae</taxon>
        <taxon>Etheostomatinae</taxon>
        <taxon>Etheostoma</taxon>
    </lineage>
</organism>
<name>A0A5J5CWL3_9PERO</name>
<reference evidence="3 4" key="1">
    <citation type="submission" date="2019-08" db="EMBL/GenBank/DDBJ databases">
        <title>A chromosome-level genome assembly, high-density linkage maps, and genome scans reveal the genomic architecture of hybrid incompatibilities underlying speciation via character displacement in darters (Percidae: Etheostominae).</title>
        <authorList>
            <person name="Moran R.L."/>
            <person name="Catchen J.M."/>
            <person name="Fuller R.C."/>
        </authorList>
    </citation>
    <scope>NUCLEOTIDE SEQUENCE [LARGE SCALE GENOMIC DNA]</scope>
    <source>
        <strain evidence="3">EspeVRDwgs_2016</strain>
        <tissue evidence="3">Muscle</tissue>
    </source>
</reference>
<feature type="compositionally biased region" description="Basic residues" evidence="1">
    <location>
        <begin position="64"/>
        <end position="74"/>
    </location>
</feature>
<protein>
    <submittedName>
        <fullName evidence="3">Uncharacterized protein</fullName>
    </submittedName>
</protein>
<dbReference type="Proteomes" id="UP000327493">
    <property type="component" value="Chromosome 15"/>
</dbReference>
<keyword evidence="2" id="KW-0472">Membrane</keyword>
<keyword evidence="2" id="KW-1133">Transmembrane helix</keyword>
<feature type="transmembrane region" description="Helical" evidence="2">
    <location>
        <begin position="421"/>
        <end position="443"/>
    </location>
</feature>
<evidence type="ECO:0000256" key="2">
    <source>
        <dbReference type="SAM" id="Phobius"/>
    </source>
</evidence>
<dbReference type="AlphaFoldDB" id="A0A5J5CWL3"/>
<feature type="region of interest" description="Disordered" evidence="1">
    <location>
        <begin position="1"/>
        <end position="23"/>
    </location>
</feature>
<feature type="region of interest" description="Disordered" evidence="1">
    <location>
        <begin position="59"/>
        <end position="79"/>
    </location>
</feature>
<comment type="caution">
    <text evidence="3">The sequence shown here is derived from an EMBL/GenBank/DDBJ whole genome shotgun (WGS) entry which is preliminary data.</text>
</comment>
<feature type="transmembrane region" description="Helical" evidence="2">
    <location>
        <begin position="342"/>
        <end position="368"/>
    </location>
</feature>
<proteinExistence type="predicted"/>
<dbReference type="EMBL" id="VOFY01000015">
    <property type="protein sequence ID" value="KAA8585524.1"/>
    <property type="molecule type" value="Genomic_DNA"/>
</dbReference>
<feature type="transmembrane region" description="Helical" evidence="2">
    <location>
        <begin position="389"/>
        <end position="409"/>
    </location>
</feature>